<dbReference type="PANTHER" id="PTHR27008:SF585">
    <property type="entry name" value="PROTEIN KINASE DOMAIN-CONTAINING PROTEIN"/>
    <property type="match status" value="1"/>
</dbReference>
<keyword evidence="10 22" id="KW-0812">Transmembrane</keyword>
<keyword evidence="14" id="KW-0418">Kinase</keyword>
<dbReference type="PROSITE" id="PS50011">
    <property type="entry name" value="PROTEIN_KINASE_DOM"/>
    <property type="match status" value="1"/>
</dbReference>
<feature type="signal peptide" evidence="23">
    <location>
        <begin position="1"/>
        <end position="22"/>
    </location>
</feature>
<comment type="catalytic activity">
    <reaction evidence="20">
        <text>L-threonyl-[protein] + ATP = O-phospho-L-threonyl-[protein] + ADP + H(+)</text>
        <dbReference type="Rhea" id="RHEA:46608"/>
        <dbReference type="Rhea" id="RHEA-COMP:11060"/>
        <dbReference type="Rhea" id="RHEA-COMP:11605"/>
        <dbReference type="ChEBI" id="CHEBI:15378"/>
        <dbReference type="ChEBI" id="CHEBI:30013"/>
        <dbReference type="ChEBI" id="CHEBI:30616"/>
        <dbReference type="ChEBI" id="CHEBI:61977"/>
        <dbReference type="ChEBI" id="CHEBI:456216"/>
        <dbReference type="EC" id="2.7.11.1"/>
    </reaction>
</comment>
<keyword evidence="19" id="KW-0325">Glycoprotein</keyword>
<keyword evidence="9" id="KW-0808">Transferase</keyword>
<dbReference type="SUPFAM" id="SSF52058">
    <property type="entry name" value="L domain-like"/>
    <property type="match status" value="3"/>
</dbReference>
<comment type="subcellular location">
    <subcellularLocation>
        <location evidence="1">Cell membrane</location>
        <topology evidence="1">Single-pass membrane protein</topology>
    </subcellularLocation>
    <subcellularLocation>
        <location evidence="2">Membrane</location>
        <topology evidence="2">Single-pass type I membrane protein</topology>
    </subcellularLocation>
</comment>
<gene>
    <name evidence="25" type="ORF">E1A91_A01G051900v1</name>
</gene>
<dbReference type="InterPro" id="IPR013210">
    <property type="entry name" value="LRR_N_plant-typ"/>
</dbReference>
<dbReference type="SMART" id="SM00220">
    <property type="entry name" value="S_TKc"/>
    <property type="match status" value="1"/>
</dbReference>
<evidence type="ECO:0000256" key="14">
    <source>
        <dbReference type="ARBA" id="ARBA00022777"/>
    </source>
</evidence>
<evidence type="ECO:0000256" key="1">
    <source>
        <dbReference type="ARBA" id="ARBA00004162"/>
    </source>
</evidence>
<feature type="domain" description="Protein kinase" evidence="24">
    <location>
        <begin position="825"/>
        <end position="1121"/>
    </location>
</feature>
<reference evidence="25 26" key="1">
    <citation type="submission" date="2019-07" db="EMBL/GenBank/DDBJ databases">
        <title>WGS assembly of Gossypium mustelinum.</title>
        <authorList>
            <person name="Chen Z.J."/>
            <person name="Sreedasyam A."/>
            <person name="Ando A."/>
            <person name="Song Q."/>
            <person name="De L."/>
            <person name="Hulse-Kemp A."/>
            <person name="Ding M."/>
            <person name="Ye W."/>
            <person name="Kirkbride R."/>
            <person name="Jenkins J."/>
            <person name="Plott C."/>
            <person name="Lovell J."/>
            <person name="Lin Y.-M."/>
            <person name="Vaughn R."/>
            <person name="Liu B."/>
            <person name="Li W."/>
            <person name="Simpson S."/>
            <person name="Scheffler B."/>
            <person name="Saski C."/>
            <person name="Grover C."/>
            <person name="Hu G."/>
            <person name="Conover J."/>
            <person name="Carlson J."/>
            <person name="Shu S."/>
            <person name="Boston L."/>
            <person name="Williams M."/>
            <person name="Peterson D."/>
            <person name="Mcgee K."/>
            <person name="Jones D."/>
            <person name="Wendel J."/>
            <person name="Stelly D."/>
            <person name="Grimwood J."/>
            <person name="Schmutz J."/>
        </authorList>
    </citation>
    <scope>NUCLEOTIDE SEQUENCE [LARGE SCALE GENOMIC DNA]</scope>
    <source>
        <strain evidence="25">1408120.09</strain>
    </source>
</reference>
<proteinExistence type="inferred from homology"/>
<dbReference type="GO" id="GO:0005524">
    <property type="term" value="F:ATP binding"/>
    <property type="evidence" value="ECO:0007669"/>
    <property type="project" value="UniProtKB-KW"/>
</dbReference>
<evidence type="ECO:0000256" key="17">
    <source>
        <dbReference type="ARBA" id="ARBA00023136"/>
    </source>
</evidence>
<dbReference type="Proteomes" id="UP000323597">
    <property type="component" value="Chromosome A01"/>
</dbReference>
<dbReference type="PANTHER" id="PTHR27008">
    <property type="entry name" value="OS04G0122200 PROTEIN"/>
    <property type="match status" value="1"/>
</dbReference>
<keyword evidence="7" id="KW-0597">Phosphoprotein</keyword>
<keyword evidence="17 22" id="KW-0472">Membrane</keyword>
<dbReference type="InterPro" id="IPR011009">
    <property type="entry name" value="Kinase-like_dom_sf"/>
</dbReference>
<dbReference type="AlphaFoldDB" id="A0A5D3AEH9"/>
<evidence type="ECO:0000313" key="26">
    <source>
        <dbReference type="Proteomes" id="UP000323597"/>
    </source>
</evidence>
<evidence type="ECO:0000256" key="11">
    <source>
        <dbReference type="ARBA" id="ARBA00022729"/>
    </source>
</evidence>
<evidence type="ECO:0000256" key="16">
    <source>
        <dbReference type="ARBA" id="ARBA00022989"/>
    </source>
</evidence>
<evidence type="ECO:0000256" key="4">
    <source>
        <dbReference type="ARBA" id="ARBA00012513"/>
    </source>
</evidence>
<evidence type="ECO:0000256" key="3">
    <source>
        <dbReference type="ARBA" id="ARBA00008684"/>
    </source>
</evidence>
<keyword evidence="18" id="KW-0675">Receptor</keyword>
<dbReference type="InterPro" id="IPR000719">
    <property type="entry name" value="Prot_kinase_dom"/>
</dbReference>
<comment type="similarity">
    <text evidence="3">Belongs to the protein kinase superfamily. Ser/Thr protein kinase family.</text>
</comment>
<keyword evidence="16 22" id="KW-1133">Transmembrane helix</keyword>
<evidence type="ECO:0000256" key="5">
    <source>
        <dbReference type="ARBA" id="ARBA00022475"/>
    </source>
</evidence>
<keyword evidence="12" id="KW-0677">Repeat</keyword>
<dbReference type="FunFam" id="3.80.10.10:FF:000095">
    <property type="entry name" value="LRR receptor-like serine/threonine-protein kinase GSO1"/>
    <property type="match status" value="1"/>
</dbReference>
<dbReference type="SUPFAM" id="SSF56112">
    <property type="entry name" value="Protein kinase-like (PK-like)"/>
    <property type="match status" value="1"/>
</dbReference>
<dbReference type="EC" id="2.7.11.1" evidence="4"/>
<dbReference type="InterPro" id="IPR032675">
    <property type="entry name" value="LRR_dom_sf"/>
</dbReference>
<keyword evidence="15" id="KW-0067">ATP-binding</keyword>
<accession>A0A5D3AEH9</accession>
<dbReference type="SMART" id="SM00365">
    <property type="entry name" value="LRR_SD22"/>
    <property type="match status" value="7"/>
</dbReference>
<evidence type="ECO:0000256" key="22">
    <source>
        <dbReference type="SAM" id="Phobius"/>
    </source>
</evidence>
<evidence type="ECO:0000256" key="15">
    <source>
        <dbReference type="ARBA" id="ARBA00022840"/>
    </source>
</evidence>
<keyword evidence="13" id="KW-0547">Nucleotide-binding</keyword>
<dbReference type="Pfam" id="PF13855">
    <property type="entry name" value="LRR_8"/>
    <property type="match status" value="2"/>
</dbReference>
<organism evidence="25 26">
    <name type="scientific">Gossypium mustelinum</name>
    <name type="common">Cotton</name>
    <name type="synonym">Gossypium caicoense</name>
    <dbReference type="NCBI Taxonomy" id="34275"/>
    <lineage>
        <taxon>Eukaryota</taxon>
        <taxon>Viridiplantae</taxon>
        <taxon>Streptophyta</taxon>
        <taxon>Embryophyta</taxon>
        <taxon>Tracheophyta</taxon>
        <taxon>Spermatophyta</taxon>
        <taxon>Magnoliopsida</taxon>
        <taxon>eudicotyledons</taxon>
        <taxon>Gunneridae</taxon>
        <taxon>Pentapetalae</taxon>
        <taxon>rosids</taxon>
        <taxon>malvids</taxon>
        <taxon>Malvales</taxon>
        <taxon>Malvaceae</taxon>
        <taxon>Malvoideae</taxon>
        <taxon>Gossypium</taxon>
    </lineage>
</organism>
<keyword evidence="11 23" id="KW-0732">Signal</keyword>
<evidence type="ECO:0000256" key="6">
    <source>
        <dbReference type="ARBA" id="ARBA00022527"/>
    </source>
</evidence>
<evidence type="ECO:0000256" key="12">
    <source>
        <dbReference type="ARBA" id="ARBA00022737"/>
    </source>
</evidence>
<dbReference type="InterPro" id="IPR003591">
    <property type="entry name" value="Leu-rich_rpt_typical-subtyp"/>
</dbReference>
<dbReference type="FunFam" id="3.80.10.10:FF:000101">
    <property type="entry name" value="LRR receptor-like serine/threonine-protein kinase ERECTA"/>
    <property type="match status" value="1"/>
</dbReference>
<dbReference type="GO" id="GO:0004674">
    <property type="term" value="F:protein serine/threonine kinase activity"/>
    <property type="evidence" value="ECO:0007669"/>
    <property type="project" value="UniProtKB-KW"/>
</dbReference>
<dbReference type="EMBL" id="CM017636">
    <property type="protein sequence ID" value="TYJ48293.1"/>
    <property type="molecule type" value="Genomic_DNA"/>
</dbReference>
<evidence type="ECO:0000256" key="13">
    <source>
        <dbReference type="ARBA" id="ARBA00022741"/>
    </source>
</evidence>
<dbReference type="Pfam" id="PF08263">
    <property type="entry name" value="LRRNT_2"/>
    <property type="match status" value="1"/>
</dbReference>
<feature type="chain" id="PRO_5023133384" description="non-specific serine/threonine protein kinase" evidence="23">
    <location>
        <begin position="23"/>
        <end position="1135"/>
    </location>
</feature>
<protein>
    <recommendedName>
        <fullName evidence="4">non-specific serine/threonine protein kinase</fullName>
        <ecNumber evidence="4">2.7.11.1</ecNumber>
    </recommendedName>
</protein>
<feature type="transmembrane region" description="Helical" evidence="22">
    <location>
        <begin position="767"/>
        <end position="789"/>
    </location>
</feature>
<dbReference type="FunFam" id="1.10.510.10:FF:000358">
    <property type="entry name" value="Putative leucine-rich repeat receptor-like serine/threonine-protein kinase"/>
    <property type="match status" value="1"/>
</dbReference>
<dbReference type="Gene3D" id="1.10.510.10">
    <property type="entry name" value="Transferase(Phosphotransferase) domain 1"/>
    <property type="match status" value="1"/>
</dbReference>
<dbReference type="PROSITE" id="PS51450">
    <property type="entry name" value="LRR"/>
    <property type="match status" value="1"/>
</dbReference>
<evidence type="ECO:0000256" key="2">
    <source>
        <dbReference type="ARBA" id="ARBA00004479"/>
    </source>
</evidence>
<evidence type="ECO:0000256" key="8">
    <source>
        <dbReference type="ARBA" id="ARBA00022614"/>
    </source>
</evidence>
<evidence type="ECO:0000256" key="9">
    <source>
        <dbReference type="ARBA" id="ARBA00022679"/>
    </source>
</evidence>
<dbReference type="Gene3D" id="3.30.200.20">
    <property type="entry name" value="Phosphorylase Kinase, domain 1"/>
    <property type="match status" value="1"/>
</dbReference>
<name>A0A5D3AEH9_GOSMU</name>
<dbReference type="Pfam" id="PF00560">
    <property type="entry name" value="LRR_1"/>
    <property type="match status" value="2"/>
</dbReference>
<dbReference type="PROSITE" id="PS00108">
    <property type="entry name" value="PROTEIN_KINASE_ST"/>
    <property type="match status" value="1"/>
</dbReference>
<evidence type="ECO:0000256" key="21">
    <source>
        <dbReference type="ARBA" id="ARBA00048679"/>
    </source>
</evidence>
<keyword evidence="6" id="KW-0723">Serine/threonine-protein kinase</keyword>
<evidence type="ECO:0000256" key="10">
    <source>
        <dbReference type="ARBA" id="ARBA00022692"/>
    </source>
</evidence>
<dbReference type="InterPro" id="IPR001245">
    <property type="entry name" value="Ser-Thr/Tyr_kinase_cat_dom"/>
</dbReference>
<evidence type="ECO:0000256" key="23">
    <source>
        <dbReference type="SAM" id="SignalP"/>
    </source>
</evidence>
<evidence type="ECO:0000313" key="25">
    <source>
        <dbReference type="EMBL" id="TYJ48293.1"/>
    </source>
</evidence>
<evidence type="ECO:0000256" key="20">
    <source>
        <dbReference type="ARBA" id="ARBA00047899"/>
    </source>
</evidence>
<dbReference type="Pfam" id="PF07714">
    <property type="entry name" value="PK_Tyr_Ser-Thr"/>
    <property type="match status" value="1"/>
</dbReference>
<evidence type="ECO:0000256" key="18">
    <source>
        <dbReference type="ARBA" id="ARBA00023170"/>
    </source>
</evidence>
<evidence type="ECO:0000259" key="24">
    <source>
        <dbReference type="PROSITE" id="PS50011"/>
    </source>
</evidence>
<keyword evidence="26" id="KW-1185">Reference proteome</keyword>
<keyword evidence="8" id="KW-0433">Leucine-rich repeat</keyword>
<dbReference type="FunFam" id="3.30.200.20:FF:000661">
    <property type="entry name" value="Serine-threonine protein kinase plant-type"/>
    <property type="match status" value="1"/>
</dbReference>
<dbReference type="FunFam" id="3.80.10.10:FF:000317">
    <property type="entry name" value="Inactive leucine-rich repeat receptor-like protein kinase"/>
    <property type="match status" value="1"/>
</dbReference>
<dbReference type="GO" id="GO:0005886">
    <property type="term" value="C:plasma membrane"/>
    <property type="evidence" value="ECO:0007669"/>
    <property type="project" value="UniProtKB-SubCell"/>
</dbReference>
<dbReference type="InterPro" id="IPR001611">
    <property type="entry name" value="Leu-rich_rpt"/>
</dbReference>
<dbReference type="Gene3D" id="3.80.10.10">
    <property type="entry name" value="Ribonuclease Inhibitor"/>
    <property type="match status" value="4"/>
</dbReference>
<dbReference type="InterPro" id="IPR008271">
    <property type="entry name" value="Ser/Thr_kinase_AS"/>
</dbReference>
<evidence type="ECO:0000256" key="19">
    <source>
        <dbReference type="ARBA" id="ARBA00023180"/>
    </source>
</evidence>
<evidence type="ECO:0000256" key="7">
    <source>
        <dbReference type="ARBA" id="ARBA00022553"/>
    </source>
</evidence>
<keyword evidence="5" id="KW-1003">Cell membrane</keyword>
<comment type="catalytic activity">
    <reaction evidence="21">
        <text>L-seryl-[protein] + ATP = O-phospho-L-seryl-[protein] + ADP + H(+)</text>
        <dbReference type="Rhea" id="RHEA:17989"/>
        <dbReference type="Rhea" id="RHEA-COMP:9863"/>
        <dbReference type="Rhea" id="RHEA-COMP:11604"/>
        <dbReference type="ChEBI" id="CHEBI:15378"/>
        <dbReference type="ChEBI" id="CHEBI:29999"/>
        <dbReference type="ChEBI" id="CHEBI:30616"/>
        <dbReference type="ChEBI" id="CHEBI:83421"/>
        <dbReference type="ChEBI" id="CHEBI:456216"/>
        <dbReference type="EC" id="2.7.11.1"/>
    </reaction>
</comment>
<sequence>MGNTFLNLALLIIFHFSMPTFSMKLTTILTDQSALLALKDHVIHDPKNVLTTNWSASAPVCNWFGVSCGSKHRRVTALNLTGLGLVGTLPPHIGNLSFLSFLRIRNNSFRGKLPVQLSNLHRLKILNFGNNFFSGEIPSRLGSLTELRRLFLYQNNFEGVVPFSLGNLSKLEILSLFENRIAGSIPSSIFNISSLQNIYLNNNMLSGFIPSVPRDLLLLEGIDFNFNFNNLSGHIPEDMFDHLPNLKELALSVNLLSGRIPASLFKCKELQKLSLSYNQMEGSLPIEIGNLSMLQYIYIGRNHFEGKIPKQIVNLTILKGFDCSKNNFTGKIPHEIGNLKNLQLLTITSNNITGSIPPQVFNISTLTIISLEGNQLSGHLSSNMGLFLPKMEELYLGVNHLVGSFPMYISNASQFTLLDINYFSGSIPDNLGNLRNLKILNLENNNLTSSGMSFLFSLTNCRVLEKFIFNRNPFISAELPRVVGNLSSSLELFSAYSCNIKGSIPSEIENLSHLIDIELGGNKLIGPIPTTIGGLQELQSLSFEHNKLEGSITSELCHLNKLAFLFFTNNKLSGPIPACLSDLTSLRQLFLDSNVFSSSIPSTLIRLNYLLILYFSSNSLSGPLPIDIGKWKVLTSLDLSNNQFSGDIPTGVADLKDLTHFSLSNNRILGSIPESFDELLSLEFLDMSRNNLSGEIPKSLEKLRYLKYFNVSFNRLEGEIPEGGSFGNYSIESFKGNEALCGAARLHVPNCKTRPLRNSKAKTKLKLIIYIALPIASTILVVALIIIILRNKRRKDKLPTQEDMIPLGTWRRFSYHELRQATDGFNDSRLLGNGSYGSVFQGALPDGTIITVKVFKLELEGAFKSFDVECDVLRNTRHRNLVKVISSCSNDLNFKALVLEFMPNGSLDKWLYSTNQYLDILQWLNIMIDVASALEYLHHGNATPVVHCDLKPNNVLLDEDMVAHLSGFGIVKLLCEEVSMIQTMTMATFGYWHQVILLIKFHVYFSIFNVKYGVEGIVSTKGDVYSFGILLMEIITRKKPTDEMFAGERSLKSWVIESISSSLNQVVDPKLLSTIRREHLKVKNCALSILQLSLECCVELPNERLHMKEIVTMLKKISEVIKGYRTSSMKGQLLI</sequence>
<dbReference type="InterPro" id="IPR051809">
    <property type="entry name" value="Plant_receptor-like_S/T_kinase"/>
</dbReference>
<dbReference type="SMART" id="SM00369">
    <property type="entry name" value="LRR_TYP"/>
    <property type="match status" value="9"/>
</dbReference>